<name>A0A2S0N353_9BURK</name>
<gene>
    <name evidence="2" type="ORF">C6571_15905</name>
</gene>
<evidence type="ECO:0000259" key="1">
    <source>
        <dbReference type="Pfam" id="PF18145"/>
    </source>
</evidence>
<dbReference type="NCBIfam" id="NF033611">
    <property type="entry name" value="SAVED"/>
    <property type="match status" value="1"/>
</dbReference>
<dbReference type="AlphaFoldDB" id="A0A2S0N353"/>
<protein>
    <recommendedName>
        <fullName evidence="1">SMODS-associated and fused to various effectors domain-containing protein</fullName>
    </recommendedName>
</protein>
<organism evidence="2 3">
    <name type="scientific">Simplicispira suum</name>
    <dbReference type="NCBI Taxonomy" id="2109915"/>
    <lineage>
        <taxon>Bacteria</taxon>
        <taxon>Pseudomonadati</taxon>
        <taxon>Pseudomonadota</taxon>
        <taxon>Betaproteobacteria</taxon>
        <taxon>Burkholderiales</taxon>
        <taxon>Comamonadaceae</taxon>
        <taxon>Simplicispira</taxon>
    </lineage>
</organism>
<proteinExistence type="predicted"/>
<reference evidence="2 3" key="1">
    <citation type="submission" date="2018-03" db="EMBL/GenBank/DDBJ databases">
        <title>Genome sequencing of Simplicispira sp.</title>
        <authorList>
            <person name="Kim S.-J."/>
            <person name="Heo J."/>
            <person name="Kwon S.-W."/>
        </authorList>
    </citation>
    <scope>NUCLEOTIDE SEQUENCE [LARGE SCALE GENOMIC DNA]</scope>
    <source>
        <strain evidence="2 3">SC1-8</strain>
    </source>
</reference>
<keyword evidence="3" id="KW-1185">Reference proteome</keyword>
<accession>A0A2S0N353</accession>
<sequence>MNSPLFQSQALGGVVARSGFEYQDAYLLESIPRLLAETAFSHAVSELLGDIEFRYFRPGGGTYCITYEAKRHQLSKAEFWNEVAHFKELHDSAQDEYVQFVLLCGGFVGEFAPLFNKLARYRGPAEALNQDSSIRIAAAEDIVDSIVKLGQTSELATFVLERVAFVQYSDAQVGPGFGMNMGRYLSELNLRRQEEDAFRAKCKELVAQSAKGVVYRKDIEQALMDSVPGAAERWRARPSALQLSGLGFDLGPLGLDVSAFNGPNRGTAGQMAWEQLQRSLAELGKFVLASRPRRGIGLTAKHRMSTACLLGHTFSATGNFTLIMEHNDQLFDTSVHEQAKEQFFADHESAVTSSGLEGVVAISFPIVSNADVDVQAKAFGLDTSPKLSMTSSSVVSDIATLNRAVHEAKVKLAEFRGRHQLSCIHLFIKAPSVFAMALGHRINGIGAIQLYDWDQGKYIPTVRLR</sequence>
<evidence type="ECO:0000313" key="2">
    <source>
        <dbReference type="EMBL" id="AVO42579.1"/>
    </source>
</evidence>
<feature type="domain" description="SMODS-associated and fused to various effectors" evidence="1">
    <location>
        <begin position="284"/>
        <end position="463"/>
    </location>
</feature>
<dbReference type="Pfam" id="PF18145">
    <property type="entry name" value="SAVED"/>
    <property type="match status" value="1"/>
</dbReference>
<dbReference type="KEGG" id="simp:C6571_15905"/>
<evidence type="ECO:0000313" key="3">
    <source>
        <dbReference type="Proteomes" id="UP000239326"/>
    </source>
</evidence>
<dbReference type="OrthoDB" id="8888777at2"/>
<dbReference type="EMBL" id="CP027669">
    <property type="protein sequence ID" value="AVO42579.1"/>
    <property type="molecule type" value="Genomic_DNA"/>
</dbReference>
<dbReference type="Proteomes" id="UP000239326">
    <property type="component" value="Chromosome"/>
</dbReference>
<dbReference type="RefSeq" id="WP_106447555.1">
    <property type="nucleotide sequence ID" value="NZ_CP027669.1"/>
</dbReference>
<dbReference type="InterPro" id="IPR040836">
    <property type="entry name" value="SAVED"/>
</dbReference>